<organism evidence="6 7">
    <name type="scientific">Oceanispirochaeta crateris</name>
    <dbReference type="NCBI Taxonomy" id="2518645"/>
    <lineage>
        <taxon>Bacteria</taxon>
        <taxon>Pseudomonadati</taxon>
        <taxon>Spirochaetota</taxon>
        <taxon>Spirochaetia</taxon>
        <taxon>Spirochaetales</taxon>
        <taxon>Spirochaetaceae</taxon>
        <taxon>Oceanispirochaeta</taxon>
    </lineage>
</organism>
<name>A0A5C1QL45_9SPIO</name>
<dbReference type="Gene3D" id="1.20.120.910">
    <property type="entry name" value="DksA, coiled-coil domain"/>
    <property type="match status" value="1"/>
</dbReference>
<dbReference type="SUPFAM" id="SSF109635">
    <property type="entry name" value="DnaK suppressor protein DksA, alpha-hairpin domain"/>
    <property type="match status" value="1"/>
</dbReference>
<dbReference type="GO" id="GO:0008270">
    <property type="term" value="F:zinc ion binding"/>
    <property type="evidence" value="ECO:0007669"/>
    <property type="project" value="UniProtKB-KW"/>
</dbReference>
<sequence length="118" mass="13419">MEKEFQDKMRTTLLEIKEQVLRNLISENEDFKAAVEDLGVKDLADIASNDIDVRTLEALSSQETLRLNKVESALIRLENGKYGVCARCTKKIAKDRLEAIPYAVLCIECKSDSEKRKN</sequence>
<feature type="zinc finger region" description="dksA C4-type" evidence="4">
    <location>
        <begin position="85"/>
        <end position="109"/>
    </location>
</feature>
<dbReference type="KEGG" id="ock:EXM22_13120"/>
<dbReference type="InterPro" id="IPR000962">
    <property type="entry name" value="Znf_DskA_TraR"/>
</dbReference>
<proteinExistence type="predicted"/>
<dbReference type="AlphaFoldDB" id="A0A5C1QL45"/>
<accession>A0A5C1QL45</accession>
<feature type="domain" description="Zinc finger DksA/TraR C4-type" evidence="5">
    <location>
        <begin position="80"/>
        <end position="115"/>
    </location>
</feature>
<dbReference type="EMBL" id="CP036150">
    <property type="protein sequence ID" value="QEN08885.1"/>
    <property type="molecule type" value="Genomic_DNA"/>
</dbReference>
<evidence type="ECO:0000256" key="3">
    <source>
        <dbReference type="ARBA" id="ARBA00022833"/>
    </source>
</evidence>
<dbReference type="SUPFAM" id="SSF57716">
    <property type="entry name" value="Glucocorticoid receptor-like (DNA-binding domain)"/>
    <property type="match status" value="1"/>
</dbReference>
<evidence type="ECO:0000256" key="1">
    <source>
        <dbReference type="ARBA" id="ARBA00022723"/>
    </source>
</evidence>
<dbReference type="OrthoDB" id="9811543at2"/>
<evidence type="ECO:0000313" key="6">
    <source>
        <dbReference type="EMBL" id="QEN08885.1"/>
    </source>
</evidence>
<keyword evidence="7" id="KW-1185">Reference proteome</keyword>
<reference evidence="6 7" key="1">
    <citation type="submission" date="2019-02" db="EMBL/GenBank/DDBJ databases">
        <title>Complete Genome Sequence and Methylome Analysis of free living Spirochaetas.</title>
        <authorList>
            <person name="Fomenkov A."/>
            <person name="Dubinina G."/>
            <person name="Leshcheva N."/>
            <person name="Mikheeva N."/>
            <person name="Grabovich M."/>
            <person name="Vincze T."/>
            <person name="Roberts R.J."/>
        </authorList>
    </citation>
    <scope>NUCLEOTIDE SEQUENCE [LARGE SCALE GENOMIC DNA]</scope>
    <source>
        <strain evidence="6 7">K2</strain>
    </source>
</reference>
<keyword evidence="3" id="KW-0862">Zinc</keyword>
<dbReference type="PANTHER" id="PTHR33823:SF4">
    <property type="entry name" value="GENERAL STRESS PROTEIN 16O"/>
    <property type="match status" value="1"/>
</dbReference>
<protein>
    <submittedName>
        <fullName evidence="6">TraR/DksA family transcriptional regulator</fullName>
    </submittedName>
</protein>
<dbReference type="RefSeq" id="WP_149486964.1">
    <property type="nucleotide sequence ID" value="NZ_CP036150.1"/>
</dbReference>
<dbReference type="InterPro" id="IPR037187">
    <property type="entry name" value="DnaK_N"/>
</dbReference>
<keyword evidence="2" id="KW-0863">Zinc-finger</keyword>
<evidence type="ECO:0000313" key="7">
    <source>
        <dbReference type="Proteomes" id="UP000324209"/>
    </source>
</evidence>
<gene>
    <name evidence="6" type="ORF">EXM22_13120</name>
</gene>
<evidence type="ECO:0000259" key="5">
    <source>
        <dbReference type="Pfam" id="PF01258"/>
    </source>
</evidence>
<evidence type="ECO:0000256" key="2">
    <source>
        <dbReference type="ARBA" id="ARBA00022771"/>
    </source>
</evidence>
<keyword evidence="1" id="KW-0479">Metal-binding</keyword>
<dbReference type="Proteomes" id="UP000324209">
    <property type="component" value="Chromosome"/>
</dbReference>
<evidence type="ECO:0000256" key="4">
    <source>
        <dbReference type="PROSITE-ProRule" id="PRU00510"/>
    </source>
</evidence>
<dbReference type="Pfam" id="PF01258">
    <property type="entry name" value="zf-dskA_traR"/>
    <property type="match status" value="1"/>
</dbReference>
<dbReference type="PROSITE" id="PS51128">
    <property type="entry name" value="ZF_DKSA_2"/>
    <property type="match status" value="1"/>
</dbReference>
<dbReference type="PANTHER" id="PTHR33823">
    <property type="entry name" value="RNA POLYMERASE-BINDING TRANSCRIPTION FACTOR DKSA-RELATED"/>
    <property type="match status" value="1"/>
</dbReference>